<keyword evidence="7" id="KW-0965">Cell junction</keyword>
<dbReference type="GO" id="GO:0005921">
    <property type="term" value="C:gap junction"/>
    <property type="evidence" value="ECO:0007669"/>
    <property type="project" value="UniProtKB-SubCell"/>
</dbReference>
<evidence type="ECO:0000256" key="9">
    <source>
        <dbReference type="ARBA" id="ARBA00023065"/>
    </source>
</evidence>
<evidence type="ECO:0000256" key="4">
    <source>
        <dbReference type="ARBA" id="ARBA00022475"/>
    </source>
</evidence>
<evidence type="ECO:0000256" key="12">
    <source>
        <dbReference type="SAM" id="Phobius"/>
    </source>
</evidence>
<evidence type="ECO:0000256" key="7">
    <source>
        <dbReference type="ARBA" id="ARBA00022949"/>
    </source>
</evidence>
<comment type="caution">
    <text evidence="13">The sequence shown here is derived from an EMBL/GenBank/DDBJ whole genome shotgun (WGS) entry which is preliminary data.</text>
</comment>
<keyword evidence="5 12" id="KW-0812">Transmembrane</keyword>
<evidence type="ECO:0000256" key="3">
    <source>
        <dbReference type="ARBA" id="ARBA00022448"/>
    </source>
</evidence>
<keyword evidence="11" id="KW-0407">Ion channel</keyword>
<evidence type="ECO:0000256" key="10">
    <source>
        <dbReference type="ARBA" id="ARBA00023136"/>
    </source>
</evidence>
<organism evidence="13 14">
    <name type="scientific">Heterodera trifolii</name>
    <dbReference type="NCBI Taxonomy" id="157864"/>
    <lineage>
        <taxon>Eukaryota</taxon>
        <taxon>Metazoa</taxon>
        <taxon>Ecdysozoa</taxon>
        <taxon>Nematoda</taxon>
        <taxon>Chromadorea</taxon>
        <taxon>Rhabditida</taxon>
        <taxon>Tylenchina</taxon>
        <taxon>Tylenchomorpha</taxon>
        <taxon>Tylenchoidea</taxon>
        <taxon>Heteroderidae</taxon>
        <taxon>Heteroderinae</taxon>
        <taxon>Heterodera</taxon>
    </lineage>
</organism>
<evidence type="ECO:0000313" key="13">
    <source>
        <dbReference type="EMBL" id="KAL3107903.1"/>
    </source>
</evidence>
<evidence type="ECO:0000313" key="14">
    <source>
        <dbReference type="Proteomes" id="UP001620626"/>
    </source>
</evidence>
<dbReference type="AlphaFoldDB" id="A0ABD2KY90"/>
<dbReference type="GO" id="GO:0005886">
    <property type="term" value="C:plasma membrane"/>
    <property type="evidence" value="ECO:0007669"/>
    <property type="project" value="UniProtKB-SubCell"/>
</dbReference>
<evidence type="ECO:0000256" key="2">
    <source>
        <dbReference type="ARBA" id="ARBA00004651"/>
    </source>
</evidence>
<evidence type="ECO:0000256" key="1">
    <source>
        <dbReference type="ARBA" id="ARBA00004610"/>
    </source>
</evidence>
<reference evidence="13 14" key="1">
    <citation type="submission" date="2024-10" db="EMBL/GenBank/DDBJ databases">
        <authorList>
            <person name="Kim D."/>
        </authorList>
    </citation>
    <scope>NUCLEOTIDE SEQUENCE [LARGE SCALE GENOMIC DNA]</scope>
    <source>
        <strain evidence="13">BH-2024</strain>
    </source>
</reference>
<dbReference type="InterPro" id="IPR000990">
    <property type="entry name" value="Innexin"/>
</dbReference>
<keyword evidence="6" id="KW-0303">Gap junction</keyword>
<keyword evidence="3" id="KW-0813">Transport</keyword>
<keyword evidence="9" id="KW-0406">Ion transport</keyword>
<keyword evidence="4" id="KW-1003">Cell membrane</keyword>
<dbReference type="Pfam" id="PF00876">
    <property type="entry name" value="Innexin"/>
    <property type="match status" value="1"/>
</dbReference>
<dbReference type="PANTHER" id="PTHR11893:SF14">
    <property type="entry name" value="INNEXIN-10"/>
    <property type="match status" value="1"/>
</dbReference>
<keyword evidence="10 12" id="KW-0472">Membrane</keyword>
<dbReference type="Proteomes" id="UP001620626">
    <property type="component" value="Unassembled WGS sequence"/>
</dbReference>
<proteinExistence type="predicted"/>
<name>A0ABD2KY90_9BILA</name>
<dbReference type="GO" id="GO:0034220">
    <property type="term" value="P:monoatomic ion transmembrane transport"/>
    <property type="evidence" value="ECO:0007669"/>
    <property type="project" value="UniProtKB-KW"/>
</dbReference>
<comment type="subcellular location">
    <subcellularLocation>
        <location evidence="1">Cell junction</location>
        <location evidence="1">Gap junction</location>
    </subcellularLocation>
    <subcellularLocation>
        <location evidence="2">Cell membrane</location>
        <topology evidence="2">Multi-pass membrane protein</topology>
    </subcellularLocation>
</comment>
<dbReference type="PANTHER" id="PTHR11893">
    <property type="entry name" value="INNEXIN"/>
    <property type="match status" value="1"/>
</dbReference>
<evidence type="ECO:0000256" key="8">
    <source>
        <dbReference type="ARBA" id="ARBA00022989"/>
    </source>
</evidence>
<keyword evidence="14" id="KW-1185">Reference proteome</keyword>
<evidence type="ECO:0000256" key="6">
    <source>
        <dbReference type="ARBA" id="ARBA00022868"/>
    </source>
</evidence>
<dbReference type="EMBL" id="JBICBT010000603">
    <property type="protein sequence ID" value="KAL3107903.1"/>
    <property type="molecule type" value="Genomic_DNA"/>
</dbReference>
<accession>A0ABD2KY90</accession>
<sequence length="171" mass="20288">MIFVSGISLERGFFETDRYQLYGFGAVVDLLNGTNWEQSGIFPRVSLCDFQVFVPLLLLTVGSFLYWLFVFVFPWPNRRFISQHLEMWKVKRNAQHIDEENQEMVDTRDEFRTFTDPVAPVYLIVGRPGNAEEMEKLHPVPMLQRITYYNRFSFTLLHFPVDVTIYKFDQI</sequence>
<evidence type="ECO:0000256" key="5">
    <source>
        <dbReference type="ARBA" id="ARBA00022692"/>
    </source>
</evidence>
<keyword evidence="8 12" id="KW-1133">Transmembrane helix</keyword>
<gene>
    <name evidence="13" type="ORF">niasHT_019115</name>
</gene>
<feature type="transmembrane region" description="Helical" evidence="12">
    <location>
        <begin position="52"/>
        <end position="73"/>
    </location>
</feature>
<protein>
    <submittedName>
        <fullName evidence="13">Uncharacterized protein</fullName>
    </submittedName>
</protein>
<evidence type="ECO:0000256" key="11">
    <source>
        <dbReference type="ARBA" id="ARBA00023303"/>
    </source>
</evidence>